<evidence type="ECO:0000256" key="6">
    <source>
        <dbReference type="ARBA" id="ARBA00023136"/>
    </source>
</evidence>
<evidence type="ECO:0000313" key="9">
    <source>
        <dbReference type="EMBL" id="MCC2242775.1"/>
    </source>
</evidence>
<proteinExistence type="inferred from homology"/>
<feature type="transmembrane region" description="Helical" evidence="7">
    <location>
        <begin position="49"/>
        <end position="67"/>
    </location>
</feature>
<keyword evidence="3 9" id="KW-0808">Transferase</keyword>
<keyword evidence="4 7" id="KW-0812">Transmembrane</keyword>
<dbReference type="Pfam" id="PF02397">
    <property type="entry name" value="Bac_transf"/>
    <property type="match status" value="1"/>
</dbReference>
<feature type="transmembrane region" description="Helical" evidence="7">
    <location>
        <begin position="12"/>
        <end position="29"/>
    </location>
</feature>
<dbReference type="InterPro" id="IPR003362">
    <property type="entry name" value="Bact_transf"/>
</dbReference>
<keyword evidence="6 7" id="KW-0472">Membrane</keyword>
<comment type="subcellular location">
    <subcellularLocation>
        <location evidence="1">Membrane</location>
        <topology evidence="1">Multi-pass membrane protein</topology>
    </subcellularLocation>
</comment>
<evidence type="ECO:0000256" key="2">
    <source>
        <dbReference type="ARBA" id="ARBA00006464"/>
    </source>
</evidence>
<dbReference type="PANTHER" id="PTHR30576:SF10">
    <property type="entry name" value="SLL5057 PROTEIN"/>
    <property type="match status" value="1"/>
</dbReference>
<feature type="transmembrane region" description="Helical" evidence="7">
    <location>
        <begin position="279"/>
        <end position="300"/>
    </location>
</feature>
<feature type="domain" description="Bacterial sugar transferase" evidence="8">
    <location>
        <begin position="274"/>
        <end position="462"/>
    </location>
</feature>
<dbReference type="Pfam" id="PF13727">
    <property type="entry name" value="CoA_binding_3"/>
    <property type="match status" value="1"/>
</dbReference>
<gene>
    <name evidence="9" type="ORF">LKD47_10745</name>
</gene>
<feature type="transmembrane region" description="Helical" evidence="7">
    <location>
        <begin position="79"/>
        <end position="99"/>
    </location>
</feature>
<dbReference type="PANTHER" id="PTHR30576">
    <property type="entry name" value="COLANIC BIOSYNTHESIS UDP-GLUCOSE LIPID CARRIER TRANSFERASE"/>
    <property type="match status" value="1"/>
</dbReference>
<sequence length="468" mass="53868">MYKKERKSWMKHLDFTILDIICLELAYALSYFMRFGRKNEFLNEEYQRLAVVLILIDICVVFFGESYKSILRRKNTQEFKHVVVHATIIVAGMMVYGYWTRQSDFSRQIFLMFWGLSMIFEFVGRSGLKNFIKKKMMNDRNLSAMIVVTTDELVESCLKEFENLPYREFAVHGVVVVDAMRKGEIIRGIPVVANADDFFEYVKNNVVDEVFINGNTIASSQALADDLLEMGVTVHFNLVHASKLMPNKVIEQCGNYMVLTSSMCIATPRQLFFKRLMDIVGGFVGLVIAGIATIIFAPIIKKQSPGPIFFSQIRVGKNGRKFRFYKFRSMNVNAEEQKKELMGQNEMSGLMFKMEDDPRVFPVGRFMRKFSIDELPQFWNILKGDMSLVGTRPPTEEEFAGYEARHRARLGIKPGLTGMWQVSGRSNITDFEEVVQLDTYYITNWSLALDIKILFKTIQVVITGKGSK</sequence>
<dbReference type="Gene3D" id="3.40.50.720">
    <property type="entry name" value="NAD(P)-binding Rossmann-like Domain"/>
    <property type="match status" value="1"/>
</dbReference>
<evidence type="ECO:0000256" key="3">
    <source>
        <dbReference type="ARBA" id="ARBA00022679"/>
    </source>
</evidence>
<dbReference type="GO" id="GO:0016780">
    <property type="term" value="F:phosphotransferase activity, for other substituted phosphate groups"/>
    <property type="evidence" value="ECO:0007669"/>
    <property type="project" value="TreeGrafter"/>
</dbReference>
<comment type="similarity">
    <text evidence="2">Belongs to the bacterial sugar transferase family.</text>
</comment>
<accession>A0AAW4WKX4</accession>
<name>A0AAW4WKX4_9FIRM</name>
<dbReference type="InterPro" id="IPR017475">
    <property type="entry name" value="EPS_sugar_tfrase"/>
</dbReference>
<evidence type="ECO:0000313" key="10">
    <source>
        <dbReference type="Proteomes" id="UP001198893"/>
    </source>
</evidence>
<evidence type="ECO:0000256" key="4">
    <source>
        <dbReference type="ARBA" id="ARBA00022692"/>
    </source>
</evidence>
<evidence type="ECO:0000256" key="1">
    <source>
        <dbReference type="ARBA" id="ARBA00004141"/>
    </source>
</evidence>
<evidence type="ECO:0000256" key="5">
    <source>
        <dbReference type="ARBA" id="ARBA00022989"/>
    </source>
</evidence>
<dbReference type="GO" id="GO:0016020">
    <property type="term" value="C:membrane"/>
    <property type="evidence" value="ECO:0007669"/>
    <property type="project" value="UniProtKB-SubCell"/>
</dbReference>
<reference evidence="9" key="1">
    <citation type="submission" date="2021-10" db="EMBL/GenBank/DDBJ databases">
        <title>Anaerobic single-cell dispensing facilitates the cultivation of human gut bacteria.</title>
        <authorList>
            <person name="Afrizal A."/>
        </authorList>
    </citation>
    <scope>NUCLEOTIDE SEQUENCE</scope>
    <source>
        <strain evidence="9">CLA-AA-H204</strain>
    </source>
</reference>
<dbReference type="Proteomes" id="UP001198893">
    <property type="component" value="Unassembled WGS sequence"/>
</dbReference>
<protein>
    <submittedName>
        <fullName evidence="9">Sugar transferase</fullName>
    </submittedName>
</protein>
<dbReference type="EMBL" id="JAJEQW010000011">
    <property type="protein sequence ID" value="MCC2242775.1"/>
    <property type="molecule type" value="Genomic_DNA"/>
</dbReference>
<evidence type="ECO:0000256" key="7">
    <source>
        <dbReference type="SAM" id="Phobius"/>
    </source>
</evidence>
<keyword evidence="5 7" id="KW-1133">Transmembrane helix</keyword>
<evidence type="ECO:0000259" key="8">
    <source>
        <dbReference type="Pfam" id="PF02397"/>
    </source>
</evidence>
<comment type="caution">
    <text evidence="9">The sequence shown here is derived from an EMBL/GenBank/DDBJ whole genome shotgun (WGS) entry which is preliminary data.</text>
</comment>
<feature type="transmembrane region" description="Helical" evidence="7">
    <location>
        <begin position="105"/>
        <end position="128"/>
    </location>
</feature>
<organism evidence="9 10">
    <name type="scientific">Roseburia amylophila</name>
    <dbReference type="NCBI Taxonomy" id="2981794"/>
    <lineage>
        <taxon>Bacteria</taxon>
        <taxon>Bacillati</taxon>
        <taxon>Bacillota</taxon>
        <taxon>Clostridia</taxon>
        <taxon>Lachnospirales</taxon>
        <taxon>Lachnospiraceae</taxon>
        <taxon>Roseburia</taxon>
    </lineage>
</organism>
<dbReference type="NCBIfam" id="TIGR03025">
    <property type="entry name" value="EPS_sugtrans"/>
    <property type="match status" value="1"/>
</dbReference>
<dbReference type="RefSeq" id="WP_117946443.1">
    <property type="nucleotide sequence ID" value="NZ_JAJEQW010000011.1"/>
</dbReference>
<dbReference type="AlphaFoldDB" id="A0AAW4WKX4"/>